<proteinExistence type="predicted"/>
<dbReference type="GO" id="GO:0016787">
    <property type="term" value="F:hydrolase activity"/>
    <property type="evidence" value="ECO:0007669"/>
    <property type="project" value="UniProtKB-KW"/>
</dbReference>
<dbReference type="Pfam" id="PF01026">
    <property type="entry name" value="TatD_DNase"/>
    <property type="match status" value="1"/>
</dbReference>
<dbReference type="InterPro" id="IPR015991">
    <property type="entry name" value="TatD/YcfH-like"/>
</dbReference>
<evidence type="ECO:0000313" key="2">
    <source>
        <dbReference type="EMBL" id="WGK68989.1"/>
    </source>
</evidence>
<dbReference type="CDD" id="cd01310">
    <property type="entry name" value="TatD_DNAse"/>
    <property type="match status" value="1"/>
</dbReference>
<sequence length="259" mass="29483">MHMFDTHCHMGLIVEDSVDRYMVAQEALRADITAILSITNNLNDFDDLYQCLSSAKNVYFGAGISPSEVKTPGARWQQRLCDSLRKPKVLALGETGLDYYKKYGSRDSQIGLFTEQLDIAEQSGKPVVIHNRDASQDIFEILRDHFPSKGAVLHCYSDGLAVARKFLGRYDNLYFSFSGNITYRTAKSLNDVVREIPSDRLLVESESPFMVPEQKRGQRNHPANLKYTIEQICKIRDESKEKIREALYQNACRLFGLSL</sequence>
<dbReference type="InterPro" id="IPR001130">
    <property type="entry name" value="TatD-like"/>
</dbReference>
<protein>
    <submittedName>
        <fullName evidence="2">TatD family hydrolase</fullName>
    </submittedName>
</protein>
<dbReference type="NCBIfam" id="TIGR00010">
    <property type="entry name" value="YchF/TatD family DNA exonuclease"/>
    <property type="match status" value="1"/>
</dbReference>
<dbReference type="SUPFAM" id="SSF51556">
    <property type="entry name" value="Metallo-dependent hydrolases"/>
    <property type="match status" value="1"/>
</dbReference>
<accession>A0ABY8MG81</accession>
<dbReference type="PIRSF" id="PIRSF005902">
    <property type="entry name" value="DNase_TatD"/>
    <property type="match status" value="1"/>
</dbReference>
<dbReference type="Proteomes" id="UP001228690">
    <property type="component" value="Chromosome"/>
</dbReference>
<evidence type="ECO:0000256" key="1">
    <source>
        <dbReference type="ARBA" id="ARBA00022723"/>
    </source>
</evidence>
<keyword evidence="3" id="KW-1185">Reference proteome</keyword>
<dbReference type="RefSeq" id="WP_326927177.1">
    <property type="nucleotide sequence ID" value="NZ_CP123443.1"/>
</dbReference>
<name>A0ABY8MG81_9SPIO</name>
<keyword evidence="2" id="KW-0378">Hydrolase</keyword>
<dbReference type="Gene3D" id="3.20.20.140">
    <property type="entry name" value="Metal-dependent hydrolases"/>
    <property type="match status" value="1"/>
</dbReference>
<reference evidence="2 3" key="1">
    <citation type="submission" date="2023-04" db="EMBL/GenBank/DDBJ databases">
        <title>Spirochaete genome identified in red abalone sample constitutes a novel genus.</title>
        <authorList>
            <person name="Sharma S.P."/>
            <person name="Purcell C.M."/>
            <person name="Hyde J.R."/>
            <person name="Severin A.J."/>
        </authorList>
    </citation>
    <scope>NUCLEOTIDE SEQUENCE [LARGE SCALE GENOMIC DNA]</scope>
    <source>
        <strain evidence="2 3">SP-2023</strain>
    </source>
</reference>
<dbReference type="PANTHER" id="PTHR46124:SF2">
    <property type="entry name" value="D-AMINOACYL-TRNA DEACYLASE"/>
    <property type="match status" value="1"/>
</dbReference>
<dbReference type="InterPro" id="IPR032466">
    <property type="entry name" value="Metal_Hydrolase"/>
</dbReference>
<gene>
    <name evidence="2" type="ORF">P0082_10965</name>
</gene>
<keyword evidence="1" id="KW-0479">Metal-binding</keyword>
<evidence type="ECO:0000313" key="3">
    <source>
        <dbReference type="Proteomes" id="UP001228690"/>
    </source>
</evidence>
<dbReference type="PANTHER" id="PTHR46124">
    <property type="entry name" value="D-AMINOACYL-TRNA DEACYLASE"/>
    <property type="match status" value="1"/>
</dbReference>
<dbReference type="EMBL" id="CP123443">
    <property type="protein sequence ID" value="WGK68989.1"/>
    <property type="molecule type" value="Genomic_DNA"/>
</dbReference>
<organism evidence="2 3">
    <name type="scientific">Candidatus Haliotispira prima</name>
    <dbReference type="NCBI Taxonomy" id="3034016"/>
    <lineage>
        <taxon>Bacteria</taxon>
        <taxon>Pseudomonadati</taxon>
        <taxon>Spirochaetota</taxon>
        <taxon>Spirochaetia</taxon>
        <taxon>Spirochaetales</taxon>
        <taxon>Spirochaetaceae</taxon>
        <taxon>Candidatus Haliotispira</taxon>
    </lineage>
</organism>